<evidence type="ECO:0000259" key="9">
    <source>
        <dbReference type="Pfam" id="PF02687"/>
    </source>
</evidence>
<sequence>MLRIALRTLRARWATFTGSFVALALGVGLIATMGLALAATVDAPHRAPERFAAAPVVVRGTDTLRVATAHGVREKRLDRPRPVPAATAAALARLGRTVQDRTFPVRADGAPAGTVGHPWSAAAFTPYRLTAGRAPAAPGEIVTTGGWAAPGARVTLHTPDGAGAARTVVGTVAGSVVGTVVGTVPDAGFEHAVFFTDAEAARLAPRIDTVVVYADPATVRASTPGDLDVLTGDDRRRADPDPDRDGEALTTVNALLGTAGGVTGFVSVFVVASTFAFAVAQRRREFALLRAAGAAPRQLRRLVIVEAAVVGAVASAAGCALGRLGAPRLAAWLVDADIAPSWFRIGDAAWPYWTAFATGLGVALAGAWAASRRAGRVGPMEALREASVDSRTMTAGRWTAGGGLLLLGLGLLVRQVLTDPSDALHRKTYTTQPMLLITAFALLAPVVVGPLTRALAWLPARLPGVAGRLVRENVLAGVRRTAAVAAPVLITVALAGSLLGVTATVNAAKAAETRAQSAADFVVTSDAGGLDPVTVARVRELPGLDAAAFAPTTVYRLEDGVALVKDEARAVDPAALAALAAVTNLPVAAGKVTDLDDRSIVVNEEWPEHTVGSRVDVWLGDGRRTSLRIAAVLRTGTGGNGAYVTPLNAPGSSPDRIDVRLRPGTDAGGAVAAASALRAAVAPGGGHVLSKEQWLAASYPATSRQTRIGTLLVLGIALLYSCIALANTLVMATADRVRDLAVLRLAGATMGQVLRMVAAEALLIVAVGTTLGVGVAALNLLGVEAALAALSVPSPVVIPWTATGAAVAVCALLAVPAAVIPARLALRGRAVELAGARE</sequence>
<dbReference type="RefSeq" id="WP_399655467.1">
    <property type="nucleotide sequence ID" value="NZ_JBITYG010000010.1"/>
</dbReference>
<dbReference type="EMBL" id="JBITYG010000010">
    <property type="protein sequence ID" value="MFI9104841.1"/>
    <property type="molecule type" value="Genomic_DNA"/>
</dbReference>
<keyword evidence="11" id="KW-1185">Reference proteome</keyword>
<feature type="domain" description="ABC3 transporter permease C-terminal" evidence="9">
    <location>
        <begin position="260"/>
        <end position="377"/>
    </location>
</feature>
<dbReference type="InterPro" id="IPR050250">
    <property type="entry name" value="Macrolide_Exporter_MacB"/>
</dbReference>
<protein>
    <submittedName>
        <fullName evidence="10">ABC transporter permease</fullName>
    </submittedName>
</protein>
<feature type="compositionally biased region" description="Basic and acidic residues" evidence="7">
    <location>
        <begin position="232"/>
        <end position="246"/>
    </location>
</feature>
<evidence type="ECO:0000256" key="2">
    <source>
        <dbReference type="ARBA" id="ARBA00022475"/>
    </source>
</evidence>
<comment type="subcellular location">
    <subcellularLocation>
        <location evidence="1">Cell membrane</location>
        <topology evidence="1">Multi-pass membrane protein</topology>
    </subcellularLocation>
</comment>
<feature type="region of interest" description="Disordered" evidence="7">
    <location>
        <begin position="224"/>
        <end position="246"/>
    </location>
</feature>
<feature type="transmembrane region" description="Helical" evidence="8">
    <location>
        <begin position="254"/>
        <end position="280"/>
    </location>
</feature>
<evidence type="ECO:0000256" key="4">
    <source>
        <dbReference type="ARBA" id="ARBA00022989"/>
    </source>
</evidence>
<feature type="transmembrane region" description="Helical" evidence="8">
    <location>
        <begin position="708"/>
        <end position="732"/>
    </location>
</feature>
<evidence type="ECO:0000256" key="5">
    <source>
        <dbReference type="ARBA" id="ARBA00023136"/>
    </source>
</evidence>
<feature type="transmembrane region" description="Helical" evidence="8">
    <location>
        <begin position="753"/>
        <end position="777"/>
    </location>
</feature>
<evidence type="ECO:0000256" key="3">
    <source>
        <dbReference type="ARBA" id="ARBA00022692"/>
    </source>
</evidence>
<evidence type="ECO:0000256" key="8">
    <source>
        <dbReference type="SAM" id="Phobius"/>
    </source>
</evidence>
<dbReference type="Pfam" id="PF02687">
    <property type="entry name" value="FtsX"/>
    <property type="match status" value="2"/>
</dbReference>
<name>A0ABW8CEH3_9ACTN</name>
<keyword evidence="2" id="KW-1003">Cell membrane</keyword>
<gene>
    <name evidence="10" type="ORF">ACIGXA_30430</name>
</gene>
<proteinExistence type="inferred from homology"/>
<feature type="domain" description="ABC3 transporter permease C-terminal" evidence="9">
    <location>
        <begin position="712"/>
        <end position="827"/>
    </location>
</feature>
<accession>A0ABW8CEH3</accession>
<keyword evidence="3 8" id="KW-0812">Transmembrane</keyword>
<feature type="transmembrane region" description="Helical" evidence="8">
    <location>
        <begin position="797"/>
        <end position="820"/>
    </location>
</feature>
<evidence type="ECO:0000256" key="7">
    <source>
        <dbReference type="SAM" id="MobiDB-lite"/>
    </source>
</evidence>
<evidence type="ECO:0000256" key="6">
    <source>
        <dbReference type="ARBA" id="ARBA00038076"/>
    </source>
</evidence>
<comment type="caution">
    <text evidence="10">The sequence shown here is derived from an EMBL/GenBank/DDBJ whole genome shotgun (WGS) entry which is preliminary data.</text>
</comment>
<comment type="similarity">
    <text evidence="6">Belongs to the ABC-4 integral membrane protein family.</text>
</comment>
<keyword evidence="4 8" id="KW-1133">Transmembrane helix</keyword>
<dbReference type="PANTHER" id="PTHR30572">
    <property type="entry name" value="MEMBRANE COMPONENT OF TRANSPORTER-RELATED"/>
    <property type="match status" value="1"/>
</dbReference>
<dbReference type="InterPro" id="IPR003838">
    <property type="entry name" value="ABC3_permease_C"/>
</dbReference>
<feature type="transmembrane region" description="Helical" evidence="8">
    <location>
        <begin position="301"/>
        <end position="324"/>
    </location>
</feature>
<evidence type="ECO:0000256" key="1">
    <source>
        <dbReference type="ARBA" id="ARBA00004651"/>
    </source>
</evidence>
<feature type="transmembrane region" description="Helical" evidence="8">
    <location>
        <begin position="437"/>
        <end position="460"/>
    </location>
</feature>
<feature type="transmembrane region" description="Helical" evidence="8">
    <location>
        <begin position="350"/>
        <end position="370"/>
    </location>
</feature>
<reference evidence="10 11" key="1">
    <citation type="submission" date="2024-10" db="EMBL/GenBank/DDBJ databases">
        <title>The Natural Products Discovery Center: Release of the First 8490 Sequenced Strains for Exploring Actinobacteria Biosynthetic Diversity.</title>
        <authorList>
            <person name="Kalkreuter E."/>
            <person name="Kautsar S.A."/>
            <person name="Yang D."/>
            <person name="Bader C.D."/>
            <person name="Teijaro C.N."/>
            <person name="Fluegel L."/>
            <person name="Davis C.M."/>
            <person name="Simpson J.R."/>
            <person name="Lauterbach L."/>
            <person name="Steele A.D."/>
            <person name="Gui C."/>
            <person name="Meng S."/>
            <person name="Li G."/>
            <person name="Viehrig K."/>
            <person name="Ye F."/>
            <person name="Su P."/>
            <person name="Kiefer A.F."/>
            <person name="Nichols A."/>
            <person name="Cepeda A.J."/>
            <person name="Yan W."/>
            <person name="Fan B."/>
            <person name="Jiang Y."/>
            <person name="Adhikari A."/>
            <person name="Zheng C.-J."/>
            <person name="Schuster L."/>
            <person name="Cowan T.M."/>
            <person name="Smanski M.J."/>
            <person name="Chevrette M.G."/>
            <person name="De Carvalho L.P.S."/>
            <person name="Shen B."/>
        </authorList>
    </citation>
    <scope>NUCLEOTIDE SEQUENCE [LARGE SCALE GENOMIC DNA]</scope>
    <source>
        <strain evidence="10 11">NPDC053399</strain>
    </source>
</reference>
<dbReference type="Proteomes" id="UP001614394">
    <property type="component" value="Unassembled WGS sequence"/>
</dbReference>
<evidence type="ECO:0000313" key="11">
    <source>
        <dbReference type="Proteomes" id="UP001614394"/>
    </source>
</evidence>
<dbReference type="PANTHER" id="PTHR30572:SF4">
    <property type="entry name" value="ABC TRANSPORTER PERMEASE YTRF"/>
    <property type="match status" value="1"/>
</dbReference>
<organism evidence="10 11">
    <name type="scientific">Streptomyces fildesensis</name>
    <dbReference type="NCBI Taxonomy" id="375757"/>
    <lineage>
        <taxon>Bacteria</taxon>
        <taxon>Bacillati</taxon>
        <taxon>Actinomycetota</taxon>
        <taxon>Actinomycetes</taxon>
        <taxon>Kitasatosporales</taxon>
        <taxon>Streptomycetaceae</taxon>
        <taxon>Streptomyces</taxon>
    </lineage>
</organism>
<keyword evidence="5 8" id="KW-0472">Membrane</keyword>
<evidence type="ECO:0000313" key="10">
    <source>
        <dbReference type="EMBL" id="MFI9104841.1"/>
    </source>
</evidence>
<feature type="transmembrane region" description="Helical" evidence="8">
    <location>
        <begin position="481"/>
        <end position="501"/>
    </location>
</feature>